<dbReference type="Proteomes" id="UP000003671">
    <property type="component" value="Unassembled WGS sequence"/>
</dbReference>
<name>C9KNU7_9FIRM</name>
<feature type="compositionally biased region" description="Basic residues" evidence="1">
    <location>
        <begin position="13"/>
        <end position="22"/>
    </location>
</feature>
<feature type="region of interest" description="Disordered" evidence="1">
    <location>
        <begin position="9"/>
        <end position="30"/>
    </location>
</feature>
<reference evidence="2" key="1">
    <citation type="submission" date="2009-09" db="EMBL/GenBank/DDBJ databases">
        <authorList>
            <person name="Weinstock G."/>
            <person name="Sodergren E."/>
            <person name="Clifton S."/>
            <person name="Fulton L."/>
            <person name="Fulton B."/>
            <person name="Courtney L."/>
            <person name="Fronick C."/>
            <person name="Harrison M."/>
            <person name="Strong C."/>
            <person name="Farmer C."/>
            <person name="Delahaunty K."/>
            <person name="Markovic C."/>
            <person name="Hall O."/>
            <person name="Minx P."/>
            <person name="Tomlinson C."/>
            <person name="Mitreva M."/>
            <person name="Nelson J."/>
            <person name="Hou S."/>
            <person name="Wollam A."/>
            <person name="Pepin K.H."/>
            <person name="Johnson M."/>
            <person name="Bhonagiri V."/>
            <person name="Nash W.E."/>
            <person name="Warren W."/>
            <person name="Chinwalla A."/>
            <person name="Mardis E.R."/>
            <person name="Wilson R.K."/>
        </authorList>
    </citation>
    <scope>NUCLEOTIDE SEQUENCE [LARGE SCALE GENOMIC DNA]</scope>
    <source>
        <strain evidence="2">DSM 20544</strain>
    </source>
</reference>
<evidence type="ECO:0000313" key="3">
    <source>
        <dbReference type="Proteomes" id="UP000003671"/>
    </source>
</evidence>
<dbReference type="AlphaFoldDB" id="C9KNU7"/>
<accession>C9KNU7</accession>
<gene>
    <name evidence="2" type="ORF">MITSMUL_04900</name>
</gene>
<protein>
    <submittedName>
        <fullName evidence="2">Uncharacterized protein</fullName>
    </submittedName>
</protein>
<dbReference type="HOGENOM" id="CLU_3254141_0_0_9"/>
<organism evidence="2 3">
    <name type="scientific">Mitsuokella multacida DSM 20544</name>
    <dbReference type="NCBI Taxonomy" id="500635"/>
    <lineage>
        <taxon>Bacteria</taxon>
        <taxon>Bacillati</taxon>
        <taxon>Bacillota</taxon>
        <taxon>Negativicutes</taxon>
        <taxon>Selenomonadales</taxon>
        <taxon>Selenomonadaceae</taxon>
        <taxon>Mitsuokella</taxon>
    </lineage>
</organism>
<evidence type="ECO:0000256" key="1">
    <source>
        <dbReference type="SAM" id="MobiDB-lite"/>
    </source>
</evidence>
<keyword evidence="3" id="KW-1185">Reference proteome</keyword>
<dbReference type="EMBL" id="ABWK02000018">
    <property type="protein sequence ID" value="EEX68443.1"/>
    <property type="molecule type" value="Genomic_DNA"/>
</dbReference>
<comment type="caution">
    <text evidence="2">The sequence shown here is derived from an EMBL/GenBank/DDBJ whole genome shotgun (WGS) entry which is preliminary data.</text>
</comment>
<evidence type="ECO:0000313" key="2">
    <source>
        <dbReference type="EMBL" id="EEX68443.1"/>
    </source>
</evidence>
<proteinExistence type="predicted"/>
<sequence length="42" mass="4730">MARTKWRFLSSAMKKKQVRKNRPVSTRDTDGRSCGIITACGS</sequence>